<evidence type="ECO:0000256" key="5">
    <source>
        <dbReference type="ARBA" id="ARBA00033464"/>
    </source>
</evidence>
<evidence type="ECO:0000256" key="1">
    <source>
        <dbReference type="ARBA" id="ARBA00004123"/>
    </source>
</evidence>
<dbReference type="EMBL" id="JAEUBF010000637">
    <property type="protein sequence ID" value="KAH3676384.1"/>
    <property type="molecule type" value="Genomic_DNA"/>
</dbReference>
<dbReference type="InterPro" id="IPR040456">
    <property type="entry name" value="RNase_H2_suB"/>
</dbReference>
<gene>
    <name evidence="9" type="ORF">WICMUC_002015</name>
</gene>
<comment type="subcellular location">
    <subcellularLocation>
        <location evidence="1">Nucleus</location>
    </subcellularLocation>
</comment>
<evidence type="ECO:0000313" key="10">
    <source>
        <dbReference type="Proteomes" id="UP000769528"/>
    </source>
</evidence>
<dbReference type="InterPro" id="IPR019024">
    <property type="entry name" value="RNase_H2_suB_wHTH"/>
</dbReference>
<name>A0A9P8TF07_9ASCO</name>
<protein>
    <recommendedName>
        <fullName evidence="2">Ribonuclease H2 subunit B</fullName>
    </recommendedName>
    <alternativeName>
        <fullName evidence="5">Ribonuclease HI subunit B</fullName>
    </alternativeName>
</protein>
<dbReference type="Pfam" id="PF09468">
    <property type="entry name" value="RNase_H2-Ydr279"/>
    <property type="match status" value="1"/>
</dbReference>
<dbReference type="GO" id="GO:0005654">
    <property type="term" value="C:nucleoplasm"/>
    <property type="evidence" value="ECO:0007669"/>
    <property type="project" value="TreeGrafter"/>
</dbReference>
<reference evidence="9" key="1">
    <citation type="journal article" date="2021" name="Open Biol.">
        <title>Shared evolutionary footprints suggest mitochondrial oxidative damage underlies multiple complex I losses in fungi.</title>
        <authorList>
            <person name="Schikora-Tamarit M.A."/>
            <person name="Marcet-Houben M."/>
            <person name="Nosek J."/>
            <person name="Gabaldon T."/>
        </authorList>
    </citation>
    <scope>NUCLEOTIDE SEQUENCE</scope>
    <source>
        <strain evidence="9">CBS6341</strain>
    </source>
</reference>
<dbReference type="CDD" id="cd09270">
    <property type="entry name" value="RNase_H2-B"/>
    <property type="match status" value="1"/>
</dbReference>
<accession>A0A9P8TF07</accession>
<evidence type="ECO:0000256" key="3">
    <source>
        <dbReference type="ARBA" id="ARBA00023242"/>
    </source>
</evidence>
<dbReference type="Proteomes" id="UP000769528">
    <property type="component" value="Unassembled WGS sequence"/>
</dbReference>
<sequence>MTYQTAKVVFLPDSNLTESKILNFPHPRTTESHSYVLSNNVLFELKELDGDNPHEKLNHMRPTTKKDNLPVRSFILENNEDPENSVILENGNLILSTKYNFAYVLISYFTTQIRENEKRFSRYQSIEDFIEILSENIPSILELPESLVQKSLVSITDSIREGESDFYRYSEDKILQFLRNKVEKLSKNFPSSVSEKIVKPLLFPINFEDEIPEIIFNLALTKYSIFILSSYLHTYWTTKLLKSYDFEDLDKYIEKTKNERIQKKAVEDQLADINQLNAANKRANGKAGPVSKKPTPSKKVASSKLSRGPLDSFFAKKK</sequence>
<feature type="region of interest" description="Disordered" evidence="6">
    <location>
        <begin position="278"/>
        <end position="318"/>
    </location>
</feature>
<evidence type="ECO:0000256" key="6">
    <source>
        <dbReference type="SAM" id="MobiDB-lite"/>
    </source>
</evidence>
<feature type="domain" description="Rnh202 triple barrel" evidence="8">
    <location>
        <begin position="11"/>
        <end position="100"/>
    </location>
</feature>
<evidence type="ECO:0000259" key="7">
    <source>
        <dbReference type="Pfam" id="PF09468"/>
    </source>
</evidence>
<dbReference type="AlphaFoldDB" id="A0A9P8TF07"/>
<dbReference type="GO" id="GO:0032299">
    <property type="term" value="C:ribonuclease H2 complex"/>
    <property type="evidence" value="ECO:0007669"/>
    <property type="project" value="InterPro"/>
</dbReference>
<dbReference type="OrthoDB" id="29098at2759"/>
<dbReference type="PANTHER" id="PTHR13383">
    <property type="entry name" value="RIBONUCLEASE H2 SUBUNIT B"/>
    <property type="match status" value="1"/>
</dbReference>
<dbReference type="Pfam" id="PF17745">
    <property type="entry name" value="Ydr279_N"/>
    <property type="match status" value="1"/>
</dbReference>
<feature type="domain" description="Ribonuclease H2 subunit B wHTH" evidence="7">
    <location>
        <begin position="103"/>
        <end position="240"/>
    </location>
</feature>
<comment type="caution">
    <text evidence="9">The sequence shown here is derived from an EMBL/GenBank/DDBJ whole genome shotgun (WGS) entry which is preliminary data.</text>
</comment>
<dbReference type="InterPro" id="IPR041195">
    <property type="entry name" value="Rnh202_N"/>
</dbReference>
<organism evidence="9 10">
    <name type="scientific">Wickerhamomyces mucosus</name>
    <dbReference type="NCBI Taxonomy" id="1378264"/>
    <lineage>
        <taxon>Eukaryota</taxon>
        <taxon>Fungi</taxon>
        <taxon>Dikarya</taxon>
        <taxon>Ascomycota</taxon>
        <taxon>Saccharomycotina</taxon>
        <taxon>Saccharomycetes</taxon>
        <taxon>Phaffomycetales</taxon>
        <taxon>Wickerhamomycetaceae</taxon>
        <taxon>Wickerhamomyces</taxon>
    </lineage>
</organism>
<keyword evidence="3" id="KW-0539">Nucleus</keyword>
<feature type="compositionally biased region" description="Low complexity" evidence="6">
    <location>
        <begin position="278"/>
        <end position="304"/>
    </location>
</feature>
<evidence type="ECO:0000313" key="9">
    <source>
        <dbReference type="EMBL" id="KAH3676384.1"/>
    </source>
</evidence>
<evidence type="ECO:0000259" key="8">
    <source>
        <dbReference type="Pfam" id="PF17745"/>
    </source>
</evidence>
<proteinExistence type="predicted"/>
<dbReference type="PANTHER" id="PTHR13383:SF11">
    <property type="entry name" value="RIBONUCLEASE H2 SUBUNIT B"/>
    <property type="match status" value="1"/>
</dbReference>
<dbReference type="Gene3D" id="1.10.20.120">
    <property type="match status" value="1"/>
</dbReference>
<comment type="function">
    <text evidence="4">Non catalytic subunit of RNase H2, an endonuclease that specifically degrades the RNA of RNA:DNA hybrids. Participates in DNA replication, possibly by mediating the removal of lagging-strand Okazaki fragment RNA primers during DNA replication. Mediates the excision of single ribonucleotides from DNA:RNA duplexes.</text>
</comment>
<reference evidence="9" key="2">
    <citation type="submission" date="2021-01" db="EMBL/GenBank/DDBJ databases">
        <authorList>
            <person name="Schikora-Tamarit M.A."/>
        </authorList>
    </citation>
    <scope>NUCLEOTIDE SEQUENCE</scope>
    <source>
        <strain evidence="9">CBS6341</strain>
    </source>
</reference>
<evidence type="ECO:0000256" key="4">
    <source>
        <dbReference type="ARBA" id="ARBA00024778"/>
    </source>
</evidence>
<dbReference type="GO" id="GO:0006401">
    <property type="term" value="P:RNA catabolic process"/>
    <property type="evidence" value="ECO:0007669"/>
    <property type="project" value="TreeGrafter"/>
</dbReference>
<evidence type="ECO:0000256" key="2">
    <source>
        <dbReference type="ARBA" id="ARBA00019062"/>
    </source>
</evidence>
<keyword evidence="10" id="KW-1185">Reference proteome</keyword>